<keyword evidence="2" id="KW-1185">Reference proteome</keyword>
<protein>
    <submittedName>
        <fullName evidence="1">Uncharacterized protein</fullName>
    </submittedName>
</protein>
<dbReference type="Proteomes" id="UP001497382">
    <property type="component" value="Unassembled WGS sequence"/>
</dbReference>
<comment type="caution">
    <text evidence="1">The sequence shown here is derived from an EMBL/GenBank/DDBJ whole genome shotgun (WGS) entry which is preliminary data.</text>
</comment>
<accession>A0AAV1ZQ54</accession>
<feature type="non-terminal residue" evidence="1">
    <location>
        <position position="1"/>
    </location>
</feature>
<dbReference type="EMBL" id="CAXIEN010000067">
    <property type="protein sequence ID" value="CAL1273366.1"/>
    <property type="molecule type" value="Genomic_DNA"/>
</dbReference>
<name>A0AAV1ZQ54_9ARAC</name>
<proteinExistence type="predicted"/>
<gene>
    <name evidence="1" type="ORF">LARSCL_LOCUS6850</name>
</gene>
<reference evidence="1 2" key="1">
    <citation type="submission" date="2024-04" db="EMBL/GenBank/DDBJ databases">
        <authorList>
            <person name="Rising A."/>
            <person name="Reimegard J."/>
            <person name="Sonavane S."/>
            <person name="Akerstrom W."/>
            <person name="Nylinder S."/>
            <person name="Hedman E."/>
            <person name="Kallberg Y."/>
        </authorList>
    </citation>
    <scope>NUCLEOTIDE SEQUENCE [LARGE SCALE GENOMIC DNA]</scope>
</reference>
<sequence>ILSILRKLTINQSVHFNLILIPNTDCYLVVIVKTYSFKIKKKITKYQLIKTKHKSMNF</sequence>
<evidence type="ECO:0000313" key="2">
    <source>
        <dbReference type="Proteomes" id="UP001497382"/>
    </source>
</evidence>
<evidence type="ECO:0000313" key="1">
    <source>
        <dbReference type="EMBL" id="CAL1273366.1"/>
    </source>
</evidence>
<organism evidence="1 2">
    <name type="scientific">Larinioides sclopetarius</name>
    <dbReference type="NCBI Taxonomy" id="280406"/>
    <lineage>
        <taxon>Eukaryota</taxon>
        <taxon>Metazoa</taxon>
        <taxon>Ecdysozoa</taxon>
        <taxon>Arthropoda</taxon>
        <taxon>Chelicerata</taxon>
        <taxon>Arachnida</taxon>
        <taxon>Araneae</taxon>
        <taxon>Araneomorphae</taxon>
        <taxon>Entelegynae</taxon>
        <taxon>Araneoidea</taxon>
        <taxon>Araneidae</taxon>
        <taxon>Larinioides</taxon>
    </lineage>
</organism>
<dbReference type="AlphaFoldDB" id="A0AAV1ZQ54"/>